<dbReference type="InterPro" id="IPR025419">
    <property type="entry name" value="DUF4142"/>
</dbReference>
<keyword evidence="1" id="KW-0812">Transmembrane</keyword>
<evidence type="ECO:0000313" key="4">
    <source>
        <dbReference type="EMBL" id="MFD2090710.1"/>
    </source>
</evidence>
<keyword evidence="5" id="KW-1185">Reference proteome</keyword>
<gene>
    <name evidence="4" type="ORF">ACFSHS_03910</name>
</gene>
<keyword evidence="1" id="KW-1133">Transmembrane helix</keyword>
<proteinExistence type="predicted"/>
<dbReference type="InterPro" id="IPR012347">
    <property type="entry name" value="Ferritin-like"/>
</dbReference>
<keyword evidence="1" id="KW-0472">Membrane</keyword>
<dbReference type="Proteomes" id="UP001597402">
    <property type="component" value="Unassembled WGS sequence"/>
</dbReference>
<accession>A0ABW4X6G3</accession>
<reference evidence="5" key="1">
    <citation type="journal article" date="2019" name="Int. J. Syst. Evol. Microbiol.">
        <title>The Global Catalogue of Microorganisms (GCM) 10K type strain sequencing project: providing services to taxonomists for standard genome sequencing and annotation.</title>
        <authorList>
            <consortium name="The Broad Institute Genomics Platform"/>
            <consortium name="The Broad Institute Genome Sequencing Center for Infectious Disease"/>
            <person name="Wu L."/>
            <person name="Ma J."/>
        </authorList>
    </citation>
    <scope>NUCLEOTIDE SEQUENCE [LARGE SCALE GENOMIC DNA]</scope>
    <source>
        <strain evidence="5">JCM 3338</strain>
    </source>
</reference>
<name>A0ABW4X6G3_9ACTN</name>
<dbReference type="RefSeq" id="WP_376871999.1">
    <property type="nucleotide sequence ID" value="NZ_JBHUHP010000002.1"/>
</dbReference>
<sequence>MRMLSRLALVPAAVLATVALTAAPALAAPSSQDVAWMQAAHQSNLAEIAAGNAAQQAATTPEVKNLGAMFVQMHTELDTALTQAAQQLGVQLPGGPSPEQQQQLAAVQANQGRAFDTAWIAQQIGSHATSLAATQKELASGSDPTVLNLARTATPVIEQHLAELRAVARQYGVPTSVPGGTGGQVADGGLGTLGWGLAGLGALAVVAGTAGLIRRRATAA</sequence>
<keyword evidence="2" id="KW-0732">Signal</keyword>
<feature type="chain" id="PRO_5046440594" evidence="2">
    <location>
        <begin position="28"/>
        <end position="220"/>
    </location>
</feature>
<evidence type="ECO:0000259" key="3">
    <source>
        <dbReference type="Pfam" id="PF13628"/>
    </source>
</evidence>
<organism evidence="4 5">
    <name type="scientific">Blastococcus deserti</name>
    <dbReference type="NCBI Taxonomy" id="2259033"/>
    <lineage>
        <taxon>Bacteria</taxon>
        <taxon>Bacillati</taxon>
        <taxon>Actinomycetota</taxon>
        <taxon>Actinomycetes</taxon>
        <taxon>Geodermatophilales</taxon>
        <taxon>Geodermatophilaceae</taxon>
        <taxon>Blastococcus</taxon>
    </lineage>
</organism>
<evidence type="ECO:0000313" key="5">
    <source>
        <dbReference type="Proteomes" id="UP001597402"/>
    </source>
</evidence>
<dbReference type="PANTHER" id="PTHR38593:SF1">
    <property type="entry name" value="BLR2558 PROTEIN"/>
    <property type="match status" value="1"/>
</dbReference>
<dbReference type="Gene3D" id="1.20.1260.10">
    <property type="match status" value="1"/>
</dbReference>
<comment type="caution">
    <text evidence="4">The sequence shown here is derived from an EMBL/GenBank/DDBJ whole genome shotgun (WGS) entry which is preliminary data.</text>
</comment>
<dbReference type="Pfam" id="PF13628">
    <property type="entry name" value="DUF4142"/>
    <property type="match status" value="1"/>
</dbReference>
<dbReference type="EMBL" id="JBHUHP010000002">
    <property type="protein sequence ID" value="MFD2090710.1"/>
    <property type="molecule type" value="Genomic_DNA"/>
</dbReference>
<feature type="transmembrane region" description="Helical" evidence="1">
    <location>
        <begin position="193"/>
        <end position="213"/>
    </location>
</feature>
<evidence type="ECO:0000256" key="1">
    <source>
        <dbReference type="SAM" id="Phobius"/>
    </source>
</evidence>
<feature type="signal peptide" evidence="2">
    <location>
        <begin position="1"/>
        <end position="27"/>
    </location>
</feature>
<feature type="domain" description="DUF4142" evidence="3">
    <location>
        <begin position="32"/>
        <end position="166"/>
    </location>
</feature>
<protein>
    <submittedName>
        <fullName evidence="4">DUF4142 domain-containing protein</fullName>
    </submittedName>
</protein>
<evidence type="ECO:0000256" key="2">
    <source>
        <dbReference type="SAM" id="SignalP"/>
    </source>
</evidence>
<dbReference type="PANTHER" id="PTHR38593">
    <property type="entry name" value="BLR2558 PROTEIN"/>
    <property type="match status" value="1"/>
</dbReference>